<dbReference type="PATRIC" id="fig|1283301.3.peg.3255"/>
<evidence type="ECO:0000313" key="2">
    <source>
        <dbReference type="EMBL" id="EPJ39659.1"/>
    </source>
</evidence>
<evidence type="ECO:0000256" key="1">
    <source>
        <dbReference type="SAM" id="MobiDB-lite"/>
    </source>
</evidence>
<sequence length="67" mass="7341">MQVRLNLVRGDNDTEPGQEAIHRSARAFGPGTAGGPSWLRWLRHPGERERGGPRPVRPSNCLALNAT</sequence>
<evidence type="ECO:0000313" key="3">
    <source>
        <dbReference type="Proteomes" id="UP000015001"/>
    </source>
</evidence>
<feature type="region of interest" description="Disordered" evidence="1">
    <location>
        <begin position="44"/>
        <end position="67"/>
    </location>
</feature>
<reference evidence="2 3" key="1">
    <citation type="submission" date="2013-02" db="EMBL/GenBank/DDBJ databases">
        <title>Draft Genome Sequence of Streptomyces afghaniensis, Which Produces Compounds of the Julimycin B-Complex.</title>
        <authorList>
            <person name="Gruening B.A."/>
            <person name="Praeg A."/>
            <person name="Erxleben A."/>
            <person name="Guenther S."/>
            <person name="Fiedler H.-P."/>
            <person name="Goodfellow M."/>
            <person name="Mueller M."/>
        </authorList>
    </citation>
    <scope>NUCLEOTIDE SEQUENCE [LARGE SCALE GENOMIC DNA]</scope>
    <source>
        <strain evidence="2 3">772</strain>
    </source>
</reference>
<accession>S4NMP4</accession>
<proteinExistence type="predicted"/>
<comment type="caution">
    <text evidence="2">The sequence shown here is derived from an EMBL/GenBank/DDBJ whole genome shotgun (WGS) entry which is preliminary data.</text>
</comment>
<gene>
    <name evidence="2" type="ORF">STAFG_3283</name>
</gene>
<dbReference type="EMBL" id="AOPY01001410">
    <property type="protein sequence ID" value="EPJ39659.1"/>
    <property type="molecule type" value="Genomic_DNA"/>
</dbReference>
<dbReference type="AlphaFoldDB" id="S4NMP4"/>
<dbReference type="Proteomes" id="UP000015001">
    <property type="component" value="Unassembled WGS sequence"/>
</dbReference>
<organism evidence="2 3">
    <name type="scientific">Streptomyces afghaniensis 772</name>
    <dbReference type="NCBI Taxonomy" id="1283301"/>
    <lineage>
        <taxon>Bacteria</taxon>
        <taxon>Bacillati</taxon>
        <taxon>Actinomycetota</taxon>
        <taxon>Actinomycetes</taxon>
        <taxon>Kitasatosporales</taxon>
        <taxon>Streptomycetaceae</taxon>
        <taxon>Streptomyces</taxon>
    </lineage>
</organism>
<protein>
    <submittedName>
        <fullName evidence="2">Uncharacterized protein</fullName>
    </submittedName>
</protein>
<name>S4NMP4_9ACTN</name>
<keyword evidence="3" id="KW-1185">Reference proteome</keyword>
<dbReference type="HOGENOM" id="CLU_2810388_0_0_11"/>